<dbReference type="Pfam" id="PF00226">
    <property type="entry name" value="DnaJ"/>
    <property type="match status" value="1"/>
</dbReference>
<evidence type="ECO:0000256" key="2">
    <source>
        <dbReference type="SAM" id="MobiDB-lite"/>
    </source>
</evidence>
<keyword evidence="5" id="KW-0346">Stress response</keyword>
<protein>
    <submittedName>
        <fullName evidence="5">Heat shock protein</fullName>
    </submittedName>
</protein>
<dbReference type="PANTHER" id="PTHR44145:SF3">
    <property type="entry name" value="DNAJ HOMOLOG SUBFAMILY A MEMBER 3, MITOCHONDRIAL"/>
    <property type="match status" value="1"/>
</dbReference>
<dbReference type="InterPro" id="IPR018253">
    <property type="entry name" value="DnaJ_domain_CS"/>
</dbReference>
<evidence type="ECO:0000256" key="3">
    <source>
        <dbReference type="SAM" id="SignalP"/>
    </source>
</evidence>
<reference evidence="5 6" key="1">
    <citation type="submission" date="2024-03" db="EMBL/GenBank/DDBJ databases">
        <title>Aureococcus anophagefferens CCMP1851 and Kratosvirus quantuckense: Draft genome of a second virus-susceptible host strain in the model system.</title>
        <authorList>
            <person name="Chase E."/>
            <person name="Truchon A.R."/>
            <person name="Schepens W."/>
            <person name="Wilhelm S.W."/>
        </authorList>
    </citation>
    <scope>NUCLEOTIDE SEQUENCE [LARGE SCALE GENOMIC DNA]</scope>
    <source>
        <strain evidence="5 6">CCMP1851</strain>
    </source>
</reference>
<dbReference type="InterPro" id="IPR036869">
    <property type="entry name" value="J_dom_sf"/>
</dbReference>
<evidence type="ECO:0000313" key="5">
    <source>
        <dbReference type="EMBL" id="KAK7254574.1"/>
    </source>
</evidence>
<dbReference type="Gene3D" id="1.10.287.110">
    <property type="entry name" value="DnaJ domain"/>
    <property type="match status" value="1"/>
</dbReference>
<proteinExistence type="predicted"/>
<dbReference type="InterPro" id="IPR051938">
    <property type="entry name" value="Apopto_cytoskel_mod"/>
</dbReference>
<dbReference type="SMART" id="SM00271">
    <property type="entry name" value="DnaJ"/>
    <property type="match status" value="1"/>
</dbReference>
<dbReference type="InterPro" id="IPR001623">
    <property type="entry name" value="DnaJ_domain"/>
</dbReference>
<accession>A0ABR1GER8</accession>
<organism evidence="5 6">
    <name type="scientific">Aureococcus anophagefferens</name>
    <name type="common">Harmful bloom alga</name>
    <dbReference type="NCBI Taxonomy" id="44056"/>
    <lineage>
        <taxon>Eukaryota</taxon>
        <taxon>Sar</taxon>
        <taxon>Stramenopiles</taxon>
        <taxon>Ochrophyta</taxon>
        <taxon>Pelagophyceae</taxon>
        <taxon>Pelagomonadales</taxon>
        <taxon>Pelagomonadaceae</taxon>
        <taxon>Aureococcus</taxon>
    </lineage>
</organism>
<gene>
    <name evidence="5" type="primary">SCJ1</name>
    <name evidence="5" type="ORF">SO694_00010044</name>
</gene>
<feature type="region of interest" description="Disordered" evidence="2">
    <location>
        <begin position="75"/>
        <end position="139"/>
    </location>
</feature>
<dbReference type="PANTHER" id="PTHR44145">
    <property type="entry name" value="DNAJ HOMOLOG SUBFAMILY A MEMBER 3, MITOCHONDRIAL"/>
    <property type="match status" value="1"/>
</dbReference>
<feature type="signal peptide" evidence="3">
    <location>
        <begin position="1"/>
        <end position="16"/>
    </location>
</feature>
<feature type="compositionally biased region" description="Basic residues" evidence="2">
    <location>
        <begin position="109"/>
        <end position="123"/>
    </location>
</feature>
<feature type="chain" id="PRO_5045790315" evidence="3">
    <location>
        <begin position="17"/>
        <end position="423"/>
    </location>
</feature>
<feature type="compositionally biased region" description="Pro residues" evidence="2">
    <location>
        <begin position="124"/>
        <end position="135"/>
    </location>
</feature>
<dbReference type="Proteomes" id="UP001363151">
    <property type="component" value="Unassembled WGS sequence"/>
</dbReference>
<dbReference type="CDD" id="cd06257">
    <property type="entry name" value="DnaJ"/>
    <property type="match status" value="1"/>
</dbReference>
<evidence type="ECO:0000313" key="6">
    <source>
        <dbReference type="Proteomes" id="UP001363151"/>
    </source>
</evidence>
<comment type="caution">
    <text evidence="5">The sequence shown here is derived from an EMBL/GenBank/DDBJ whole genome shotgun (WGS) entry which is preliminary data.</text>
</comment>
<dbReference type="PRINTS" id="PR00625">
    <property type="entry name" value="JDOMAIN"/>
</dbReference>
<dbReference type="SUPFAM" id="SSF46565">
    <property type="entry name" value="Chaperone J-domain"/>
    <property type="match status" value="1"/>
</dbReference>
<keyword evidence="1" id="KW-0143">Chaperone</keyword>
<keyword evidence="6" id="KW-1185">Reference proteome</keyword>
<keyword evidence="3" id="KW-0732">Signal</keyword>
<evidence type="ECO:0000256" key="1">
    <source>
        <dbReference type="ARBA" id="ARBA00023186"/>
    </source>
</evidence>
<dbReference type="PROSITE" id="PS50076">
    <property type="entry name" value="DNAJ_2"/>
    <property type="match status" value="1"/>
</dbReference>
<feature type="domain" description="J" evidence="4">
    <location>
        <begin position="18"/>
        <end position="83"/>
    </location>
</feature>
<evidence type="ECO:0000259" key="4">
    <source>
        <dbReference type="PROSITE" id="PS50076"/>
    </source>
</evidence>
<name>A0ABR1GER8_AURAN</name>
<sequence length="423" mass="46434">MLRRLLLVALAAVAKETDFYKLLKIDKSFNEKQLKSAYREAAKKYHPDKNPGDEKAAKKFALVAEAYDVLSDPKKRRRYDQVGRTDAAGKPTGNKQARGNPFHGFGGRQQRRPPKPNFRKPPPRRPPPPPPPQKPKVPKEVAYAQRRVHRVATTSQLRKIALDSDTGALRRHLVHAFYVSGACEDRLDRELRFPHPFVDAELSDASGAGRWDAHVVFAKTDLDPKSLAHDEASKLAAKLGGDAAAKDDDHCPTFVAVKRGASLRAKDAEVKVFRKRTFKAFETWVYEIVKTRVTFENRHPAETMHVYWHGALRDGVPWGKLAARVPPLAKVSTETYPTHAFSAFLAAAHADAAPDDVDGKSFALWGGAAVATHVVTAEPDAAVVLRAPTCADAHVSCRRAACGGGGQIRARCARTCGLCAGEL</sequence>
<dbReference type="PROSITE" id="PS00636">
    <property type="entry name" value="DNAJ_1"/>
    <property type="match status" value="1"/>
</dbReference>
<dbReference type="EMBL" id="JBBJCI010000023">
    <property type="protein sequence ID" value="KAK7254574.1"/>
    <property type="molecule type" value="Genomic_DNA"/>
</dbReference>